<evidence type="ECO:0000256" key="1">
    <source>
        <dbReference type="SAM" id="MobiDB-lite"/>
    </source>
</evidence>
<feature type="compositionally biased region" description="Basic and acidic residues" evidence="1">
    <location>
        <begin position="163"/>
        <end position="174"/>
    </location>
</feature>
<keyword evidence="3" id="KW-1185">Reference proteome</keyword>
<dbReference type="Proteomes" id="UP000601435">
    <property type="component" value="Unassembled WGS sequence"/>
</dbReference>
<dbReference type="AlphaFoldDB" id="A0A812TZ15"/>
<feature type="region of interest" description="Disordered" evidence="1">
    <location>
        <begin position="210"/>
        <end position="240"/>
    </location>
</feature>
<name>A0A812TZ15_9DINO</name>
<reference evidence="2" key="1">
    <citation type="submission" date="2021-02" db="EMBL/GenBank/DDBJ databases">
        <authorList>
            <person name="Dougan E. K."/>
            <person name="Rhodes N."/>
            <person name="Thang M."/>
            <person name="Chan C."/>
        </authorList>
    </citation>
    <scope>NUCLEOTIDE SEQUENCE</scope>
</reference>
<comment type="caution">
    <text evidence="2">The sequence shown here is derived from an EMBL/GenBank/DDBJ whole genome shotgun (WGS) entry which is preliminary data.</text>
</comment>
<evidence type="ECO:0000313" key="2">
    <source>
        <dbReference type="EMBL" id="CAE7548851.1"/>
    </source>
</evidence>
<proteinExistence type="predicted"/>
<dbReference type="OrthoDB" id="423359at2759"/>
<organism evidence="2 3">
    <name type="scientific">Symbiodinium necroappetens</name>
    <dbReference type="NCBI Taxonomy" id="1628268"/>
    <lineage>
        <taxon>Eukaryota</taxon>
        <taxon>Sar</taxon>
        <taxon>Alveolata</taxon>
        <taxon>Dinophyceae</taxon>
        <taxon>Suessiales</taxon>
        <taxon>Symbiodiniaceae</taxon>
        <taxon>Symbiodinium</taxon>
    </lineage>
</organism>
<protein>
    <submittedName>
        <fullName evidence="2">Uncharacterized protein</fullName>
    </submittedName>
</protein>
<gene>
    <name evidence="2" type="ORF">SNEC2469_LOCUS15812</name>
</gene>
<feature type="region of interest" description="Disordered" evidence="1">
    <location>
        <begin position="60"/>
        <end position="79"/>
    </location>
</feature>
<accession>A0A812TZ15</accession>
<evidence type="ECO:0000313" key="3">
    <source>
        <dbReference type="Proteomes" id="UP000601435"/>
    </source>
</evidence>
<feature type="region of interest" description="Disordered" evidence="1">
    <location>
        <begin position="152"/>
        <end position="174"/>
    </location>
</feature>
<dbReference type="EMBL" id="CAJNJA010025749">
    <property type="protein sequence ID" value="CAE7548851.1"/>
    <property type="molecule type" value="Genomic_DNA"/>
</dbReference>
<sequence>MFTKCPLHVASGAESTACTVTSTAPCNTETTERAASLLQQAQICQVPVQPAALDPYCMATGSSSGRPEETVEAPVEPHEPPYGPPPPQNIFSLRLSQALVDALKPNINHQGAFLTRIQGRIIDCVGITATLRPMTPNEFLHTDVLHCSDQQLSELEDPEDTVEERPEDARSRARRATAEWLERRGELEEMISHPVEPEMGEEAVTMASNTMAEPNNTASSSFSAPKAKPKAYKGLPHLTT</sequence>